<proteinExistence type="predicted"/>
<evidence type="ECO:0000313" key="2">
    <source>
        <dbReference type="Proteomes" id="UP001519460"/>
    </source>
</evidence>
<dbReference type="EMBL" id="JACVVK020000033">
    <property type="protein sequence ID" value="KAK7501187.1"/>
    <property type="molecule type" value="Genomic_DNA"/>
</dbReference>
<reference evidence="1 2" key="1">
    <citation type="journal article" date="2023" name="Sci. Data">
        <title>Genome assembly of the Korean intertidal mud-creeper Batillaria attramentaria.</title>
        <authorList>
            <person name="Patra A.K."/>
            <person name="Ho P.T."/>
            <person name="Jun S."/>
            <person name="Lee S.J."/>
            <person name="Kim Y."/>
            <person name="Won Y.J."/>
        </authorList>
    </citation>
    <scope>NUCLEOTIDE SEQUENCE [LARGE SCALE GENOMIC DNA]</scope>
    <source>
        <strain evidence="1">Wonlab-2016</strain>
    </source>
</reference>
<protein>
    <submittedName>
        <fullName evidence="1">Uncharacterized protein</fullName>
    </submittedName>
</protein>
<organism evidence="1 2">
    <name type="scientific">Batillaria attramentaria</name>
    <dbReference type="NCBI Taxonomy" id="370345"/>
    <lineage>
        <taxon>Eukaryota</taxon>
        <taxon>Metazoa</taxon>
        <taxon>Spiralia</taxon>
        <taxon>Lophotrochozoa</taxon>
        <taxon>Mollusca</taxon>
        <taxon>Gastropoda</taxon>
        <taxon>Caenogastropoda</taxon>
        <taxon>Sorbeoconcha</taxon>
        <taxon>Cerithioidea</taxon>
        <taxon>Batillariidae</taxon>
        <taxon>Batillaria</taxon>
    </lineage>
</organism>
<dbReference type="Proteomes" id="UP001519460">
    <property type="component" value="Unassembled WGS sequence"/>
</dbReference>
<dbReference type="SUPFAM" id="SSF49764">
    <property type="entry name" value="HSP20-like chaperones"/>
    <property type="match status" value="1"/>
</dbReference>
<gene>
    <name evidence="1" type="ORF">BaRGS_00007672</name>
</gene>
<comment type="caution">
    <text evidence="1">The sequence shown here is derived from an EMBL/GenBank/DDBJ whole genome shotgun (WGS) entry which is preliminary data.</text>
</comment>
<name>A0ABD0LPD1_9CAEN</name>
<accession>A0ABD0LPD1</accession>
<dbReference type="AlphaFoldDB" id="A0ABD0LPD1"/>
<dbReference type="Gene3D" id="2.60.40.790">
    <property type="match status" value="1"/>
</dbReference>
<sequence>MPVDTGCFPTSPVVSENHVYVYVHLFKMKNALVKHHICACSAVWVHHPVLTYTSECFLCSDCTGCYSLLLHFISISKGSLDERTKNGYVRVRVEIPNLKAKTRGFLGKITGGRKDEAKNAKVEADFQERAFTLTVRGNGVKGMDGKVWELKSHKLPHPIDQYSSHCETEDGFVNVFLKKANGDDDWSASIRKGQLEAD</sequence>
<evidence type="ECO:0000313" key="1">
    <source>
        <dbReference type="EMBL" id="KAK7501187.1"/>
    </source>
</evidence>
<keyword evidence="2" id="KW-1185">Reference proteome</keyword>
<dbReference type="InterPro" id="IPR008978">
    <property type="entry name" value="HSP20-like_chaperone"/>
</dbReference>